<dbReference type="AlphaFoldDB" id="A0A9P3G4R5"/>
<protein>
    <submittedName>
        <fullName evidence="2">Uncharacterized protein</fullName>
    </submittedName>
</protein>
<dbReference type="Proteomes" id="UP000703269">
    <property type="component" value="Unassembled WGS sequence"/>
</dbReference>
<proteinExistence type="predicted"/>
<reference evidence="2 3" key="1">
    <citation type="submission" date="2021-08" db="EMBL/GenBank/DDBJ databases">
        <title>Draft Genome Sequence of Phanerochaete sordida strain YK-624.</title>
        <authorList>
            <person name="Mori T."/>
            <person name="Dohra H."/>
            <person name="Suzuki T."/>
            <person name="Kawagishi H."/>
            <person name="Hirai H."/>
        </authorList>
    </citation>
    <scope>NUCLEOTIDE SEQUENCE [LARGE SCALE GENOMIC DNA]</scope>
    <source>
        <strain evidence="2 3">YK-624</strain>
    </source>
</reference>
<feature type="region of interest" description="Disordered" evidence="1">
    <location>
        <begin position="32"/>
        <end position="58"/>
    </location>
</feature>
<feature type="compositionally biased region" description="Basic and acidic residues" evidence="1">
    <location>
        <begin position="32"/>
        <end position="41"/>
    </location>
</feature>
<dbReference type="EMBL" id="BPQB01000007">
    <property type="protein sequence ID" value="GJE87555.1"/>
    <property type="molecule type" value="Genomic_DNA"/>
</dbReference>
<sequence>MCLLSCCASVCGTHAPGHEVARGALRAINEGWRGDGTEKNPVRHAPRKASPWNGSVSDGVDLKPPSWIAGGPGHIRPYPASTRMTTVSVCATPA</sequence>
<gene>
    <name evidence="2" type="ORF">PsYK624_036380</name>
</gene>
<comment type="caution">
    <text evidence="2">The sequence shown here is derived from an EMBL/GenBank/DDBJ whole genome shotgun (WGS) entry which is preliminary data.</text>
</comment>
<keyword evidence="3" id="KW-1185">Reference proteome</keyword>
<accession>A0A9P3G4R5</accession>
<evidence type="ECO:0000313" key="3">
    <source>
        <dbReference type="Proteomes" id="UP000703269"/>
    </source>
</evidence>
<name>A0A9P3G4R5_9APHY</name>
<evidence type="ECO:0000256" key="1">
    <source>
        <dbReference type="SAM" id="MobiDB-lite"/>
    </source>
</evidence>
<evidence type="ECO:0000313" key="2">
    <source>
        <dbReference type="EMBL" id="GJE87555.1"/>
    </source>
</evidence>
<organism evidence="2 3">
    <name type="scientific">Phanerochaete sordida</name>
    <dbReference type="NCBI Taxonomy" id="48140"/>
    <lineage>
        <taxon>Eukaryota</taxon>
        <taxon>Fungi</taxon>
        <taxon>Dikarya</taxon>
        <taxon>Basidiomycota</taxon>
        <taxon>Agaricomycotina</taxon>
        <taxon>Agaricomycetes</taxon>
        <taxon>Polyporales</taxon>
        <taxon>Phanerochaetaceae</taxon>
        <taxon>Phanerochaete</taxon>
    </lineage>
</organism>